<feature type="region of interest" description="Disordered" evidence="11">
    <location>
        <begin position="422"/>
        <end position="457"/>
    </location>
</feature>
<comment type="caution">
    <text evidence="13">The sequence shown here is derived from an EMBL/GenBank/DDBJ whole genome shotgun (WGS) entry which is preliminary data.</text>
</comment>
<evidence type="ECO:0000256" key="3">
    <source>
        <dbReference type="ARBA" id="ARBA00022737"/>
    </source>
</evidence>
<dbReference type="Pfam" id="PF13909">
    <property type="entry name" value="zf-H2C2_5"/>
    <property type="match status" value="1"/>
</dbReference>
<feature type="domain" description="C2H2-type" evidence="12">
    <location>
        <begin position="99"/>
        <end position="126"/>
    </location>
</feature>
<dbReference type="AlphaFoldDB" id="A0A226F3F5"/>
<evidence type="ECO:0000256" key="7">
    <source>
        <dbReference type="ARBA" id="ARBA00023125"/>
    </source>
</evidence>
<evidence type="ECO:0000256" key="4">
    <source>
        <dbReference type="ARBA" id="ARBA00022771"/>
    </source>
</evidence>
<dbReference type="FunFam" id="3.30.160.60:FF:000255">
    <property type="entry name" value="Zinc finger and AT-hook domain containing"/>
    <property type="match status" value="1"/>
</dbReference>
<evidence type="ECO:0000313" key="14">
    <source>
        <dbReference type="Proteomes" id="UP000198287"/>
    </source>
</evidence>
<evidence type="ECO:0000256" key="1">
    <source>
        <dbReference type="ARBA" id="ARBA00004123"/>
    </source>
</evidence>
<name>A0A226F3F5_FOLCA</name>
<dbReference type="InterPro" id="IPR036236">
    <property type="entry name" value="Znf_C2H2_sf"/>
</dbReference>
<dbReference type="GO" id="GO:0001227">
    <property type="term" value="F:DNA-binding transcription repressor activity, RNA polymerase II-specific"/>
    <property type="evidence" value="ECO:0007669"/>
    <property type="project" value="TreeGrafter"/>
</dbReference>
<dbReference type="FunFam" id="3.30.160.60:FF:000064">
    <property type="entry name" value="Early growth response protein 3"/>
    <property type="match status" value="1"/>
</dbReference>
<dbReference type="InterPro" id="IPR013087">
    <property type="entry name" value="Znf_C2H2_type"/>
</dbReference>
<dbReference type="GO" id="GO:0008270">
    <property type="term" value="F:zinc ion binding"/>
    <property type="evidence" value="ECO:0007669"/>
    <property type="project" value="UniProtKB-KW"/>
</dbReference>
<feature type="domain" description="C2H2-type" evidence="12">
    <location>
        <begin position="394"/>
        <end position="417"/>
    </location>
</feature>
<feature type="domain" description="C2H2-type" evidence="12">
    <location>
        <begin position="127"/>
        <end position="154"/>
    </location>
</feature>
<evidence type="ECO:0000256" key="10">
    <source>
        <dbReference type="PROSITE-ProRule" id="PRU00042"/>
    </source>
</evidence>
<evidence type="ECO:0000259" key="12">
    <source>
        <dbReference type="PROSITE" id="PS50157"/>
    </source>
</evidence>
<keyword evidence="6" id="KW-0805">Transcription regulation</keyword>
<dbReference type="PANTHER" id="PTHR24399:SF70">
    <property type="entry name" value="C2H2-TYPE DOMAIN-CONTAINING PROTEIN"/>
    <property type="match status" value="1"/>
</dbReference>
<dbReference type="Pfam" id="PF00096">
    <property type="entry name" value="zf-C2H2"/>
    <property type="match status" value="3"/>
</dbReference>
<accession>A0A226F3F5</accession>
<dbReference type="GO" id="GO:0000978">
    <property type="term" value="F:RNA polymerase II cis-regulatory region sequence-specific DNA binding"/>
    <property type="evidence" value="ECO:0007669"/>
    <property type="project" value="TreeGrafter"/>
</dbReference>
<feature type="compositionally biased region" description="Low complexity" evidence="11">
    <location>
        <begin position="564"/>
        <end position="574"/>
    </location>
</feature>
<evidence type="ECO:0000256" key="5">
    <source>
        <dbReference type="ARBA" id="ARBA00022833"/>
    </source>
</evidence>
<organism evidence="13 14">
    <name type="scientific">Folsomia candida</name>
    <name type="common">Springtail</name>
    <dbReference type="NCBI Taxonomy" id="158441"/>
    <lineage>
        <taxon>Eukaryota</taxon>
        <taxon>Metazoa</taxon>
        <taxon>Ecdysozoa</taxon>
        <taxon>Arthropoda</taxon>
        <taxon>Hexapoda</taxon>
        <taxon>Collembola</taxon>
        <taxon>Entomobryomorpha</taxon>
        <taxon>Isotomoidea</taxon>
        <taxon>Isotomidae</taxon>
        <taxon>Proisotominae</taxon>
        <taxon>Folsomia</taxon>
    </lineage>
</organism>
<dbReference type="Gene3D" id="3.30.160.60">
    <property type="entry name" value="Classic Zinc Finger"/>
    <property type="match status" value="7"/>
</dbReference>
<feature type="region of interest" description="Disordered" evidence="11">
    <location>
        <begin position="1"/>
        <end position="35"/>
    </location>
</feature>
<keyword evidence="7" id="KW-0238">DNA-binding</keyword>
<feature type="domain" description="C2H2-type" evidence="12">
    <location>
        <begin position="155"/>
        <end position="184"/>
    </location>
</feature>
<evidence type="ECO:0000256" key="2">
    <source>
        <dbReference type="ARBA" id="ARBA00022723"/>
    </source>
</evidence>
<evidence type="ECO:0000256" key="6">
    <source>
        <dbReference type="ARBA" id="ARBA00023015"/>
    </source>
</evidence>
<evidence type="ECO:0000256" key="11">
    <source>
        <dbReference type="SAM" id="MobiDB-lite"/>
    </source>
</evidence>
<proteinExistence type="predicted"/>
<reference evidence="13 14" key="1">
    <citation type="submission" date="2015-12" db="EMBL/GenBank/DDBJ databases">
        <title>The genome of Folsomia candida.</title>
        <authorList>
            <person name="Faddeeva A."/>
            <person name="Derks M.F."/>
            <person name="Anvar Y."/>
            <person name="Smit S."/>
            <person name="Van Straalen N."/>
            <person name="Roelofs D."/>
        </authorList>
    </citation>
    <scope>NUCLEOTIDE SEQUENCE [LARGE SCALE GENOMIC DNA]</scope>
    <source>
        <strain evidence="13 14">VU population</strain>
        <tissue evidence="13">Whole body</tissue>
    </source>
</reference>
<gene>
    <name evidence="13" type="ORF">Fcan01_03581</name>
</gene>
<feature type="domain" description="C2H2-type" evidence="12">
    <location>
        <begin position="41"/>
        <end position="70"/>
    </location>
</feature>
<dbReference type="PROSITE" id="PS50157">
    <property type="entry name" value="ZINC_FINGER_C2H2_2"/>
    <property type="match status" value="7"/>
</dbReference>
<dbReference type="OrthoDB" id="6356815at2759"/>
<evidence type="ECO:0000313" key="13">
    <source>
        <dbReference type="EMBL" id="OXA64008.1"/>
    </source>
</evidence>
<keyword evidence="4 10" id="KW-0863">Zinc-finger</keyword>
<dbReference type="GO" id="GO:0005654">
    <property type="term" value="C:nucleoplasm"/>
    <property type="evidence" value="ECO:0007669"/>
    <property type="project" value="TreeGrafter"/>
</dbReference>
<dbReference type="EMBL" id="LNIX01000001">
    <property type="protein sequence ID" value="OXA64008.1"/>
    <property type="molecule type" value="Genomic_DNA"/>
</dbReference>
<keyword evidence="2" id="KW-0479">Metal-binding</keyword>
<feature type="region of interest" description="Disordered" evidence="11">
    <location>
        <begin position="553"/>
        <end position="574"/>
    </location>
</feature>
<keyword evidence="8" id="KW-0804">Transcription</keyword>
<feature type="domain" description="C2H2-type" evidence="12">
    <location>
        <begin position="71"/>
        <end position="98"/>
    </location>
</feature>
<comment type="subcellular location">
    <subcellularLocation>
        <location evidence="1">Nucleus</location>
    </subcellularLocation>
</comment>
<keyword evidence="3" id="KW-0677">Repeat</keyword>
<feature type="compositionally biased region" description="Low complexity" evidence="11">
    <location>
        <begin position="443"/>
        <end position="457"/>
    </location>
</feature>
<dbReference type="Proteomes" id="UP000198287">
    <property type="component" value="Unassembled WGS sequence"/>
</dbReference>
<keyword evidence="14" id="KW-1185">Reference proteome</keyword>
<keyword evidence="9" id="KW-0539">Nucleus</keyword>
<dbReference type="SUPFAM" id="SSF57667">
    <property type="entry name" value="beta-beta-alpha zinc fingers"/>
    <property type="match status" value="5"/>
</dbReference>
<keyword evidence="5" id="KW-0862">Zinc</keyword>
<evidence type="ECO:0000256" key="9">
    <source>
        <dbReference type="ARBA" id="ARBA00023242"/>
    </source>
</evidence>
<dbReference type="PANTHER" id="PTHR24399">
    <property type="entry name" value="ZINC FINGER AND BTB DOMAIN-CONTAINING"/>
    <property type="match status" value="1"/>
</dbReference>
<dbReference type="SMART" id="SM00355">
    <property type="entry name" value="ZnF_C2H2"/>
    <property type="match status" value="8"/>
</dbReference>
<protein>
    <submittedName>
        <fullName evidence="13">Zinc finger protein 64</fullName>
    </submittedName>
</protein>
<sequence>MECHEEDEEKSSATPRAVIQKAPRSKRPHNFSSTEGSKRRLLCTVETCGYSTPHSKDLTRHMRKHTGEKPFKCDQCEKSYSRADKLSLHVRLHQNKKLFACSTCDYTTVDNHSLTKHLRVHNGERPFKCQVCPYAAKESSQLVVHLRSHTGDCPYTCFTPYCSAAFKTLSDLKRHARLHSEEKPYSCPHCTHRSRVKSNLMSHIRSVHKDQLTTDEGVLPPSKNWTKSKTSTKAATIIMRGRTTQPTIPLLEAGVTDEQQYVCGGEYVSLLRHEEEEEEEEEEMSMKQLPVQMVILEGRSIHIPPKKESSSQDVEDEEIQDTQLPFEFACKKCSFRAANYKSFVAHLKNSPKCDDPNQTQEFLTKTVPIKKPVGRPSLRGRRNGGLQSGLETYFNCDYCTASFVRKDSLRCHMRQHSAILSSTTTGVTSVEERSSVEVGGERGPSYTSSESPSSFPTTEPQFLNFLNVTSSTSGATGSGGEGLFTSSYPNLNFHPATTTSTTTIMEPNIPRGSCRNTINVSVPSSVITENPFIPATSNRSQIFLVSSESLGSLPSQDAVEKISRNSPSSVSSPH</sequence>
<dbReference type="PROSITE" id="PS00028">
    <property type="entry name" value="ZINC_FINGER_C2H2_1"/>
    <property type="match status" value="3"/>
</dbReference>
<feature type="domain" description="C2H2-type" evidence="12">
    <location>
        <begin position="185"/>
        <end position="213"/>
    </location>
</feature>
<evidence type="ECO:0000256" key="8">
    <source>
        <dbReference type="ARBA" id="ARBA00023163"/>
    </source>
</evidence>